<dbReference type="InterPro" id="IPR001451">
    <property type="entry name" value="Hexapep"/>
</dbReference>
<accession>A0AAW7JUS4</accession>
<evidence type="ECO:0000313" key="1">
    <source>
        <dbReference type="EMBL" id="MDN0069548.1"/>
    </source>
</evidence>
<evidence type="ECO:0000313" key="2">
    <source>
        <dbReference type="Proteomes" id="UP001168505"/>
    </source>
</evidence>
<dbReference type="EMBL" id="JAUEIR010000006">
    <property type="protein sequence ID" value="MDN0069548.1"/>
    <property type="molecule type" value="Genomic_DNA"/>
</dbReference>
<dbReference type="SUPFAM" id="SSF51161">
    <property type="entry name" value="Trimeric LpxA-like enzymes"/>
    <property type="match status" value="1"/>
</dbReference>
<dbReference type="InterPro" id="IPR011004">
    <property type="entry name" value="Trimer_LpxA-like_sf"/>
</dbReference>
<protein>
    <submittedName>
        <fullName evidence="1">DapH/DapD/GlmU-related protein</fullName>
    </submittedName>
</protein>
<dbReference type="Gene3D" id="2.160.10.10">
    <property type="entry name" value="Hexapeptide repeat proteins"/>
    <property type="match status" value="1"/>
</dbReference>
<dbReference type="Pfam" id="PF00132">
    <property type="entry name" value="Hexapep"/>
    <property type="match status" value="1"/>
</dbReference>
<dbReference type="PANTHER" id="PTHR23416">
    <property type="entry name" value="SIALIC ACID SYNTHASE-RELATED"/>
    <property type="match status" value="1"/>
</dbReference>
<dbReference type="CDD" id="cd04647">
    <property type="entry name" value="LbH_MAT_like"/>
    <property type="match status" value="1"/>
</dbReference>
<dbReference type="Proteomes" id="UP001168505">
    <property type="component" value="Unassembled WGS sequence"/>
</dbReference>
<sequence length="183" mass="19482">MAGAEGSLGATLALSRDVLLEGMPGLPQAHRIFLASHYPDAHVRRAALRSIGVVFEDDTSFVNEGFHLTPNKPSDVHVHIGRNVSIAPNVTCICDSCANNGVEINGYRYVSERLTRRADVIIRDDAWIGAGAVLLPGVTVGRCAVVGAGCVLTRDADDYGIYAGVPGRKVGDVRQWEGDSDGR</sequence>
<reference evidence="1" key="1">
    <citation type="submission" date="2023-06" db="EMBL/GenBank/DDBJ databases">
        <authorList>
            <person name="Zeman M."/>
            <person name="Kubasova T."/>
            <person name="Jahodarova E."/>
            <person name="Nykrynova M."/>
            <person name="Rychlik I."/>
        </authorList>
    </citation>
    <scope>NUCLEOTIDE SEQUENCE</scope>
    <source>
        <strain evidence="1">15_COKtk</strain>
    </source>
</reference>
<reference evidence="1" key="2">
    <citation type="submission" date="2023-08" db="EMBL/GenBank/DDBJ databases">
        <title>Identification and characterization of horizontal gene transfer across gut microbiota members of farm animals based on homology search.</title>
        <authorList>
            <person name="Schwarzerova J."/>
            <person name="Nykrynova M."/>
            <person name="Jureckova K."/>
            <person name="Cejkova D."/>
            <person name="Rychlik I."/>
        </authorList>
    </citation>
    <scope>NUCLEOTIDE SEQUENCE</scope>
    <source>
        <strain evidence="1">15_COKtk</strain>
    </source>
</reference>
<comment type="caution">
    <text evidence="1">The sequence shown here is derived from an EMBL/GenBank/DDBJ whole genome shotgun (WGS) entry which is preliminary data.</text>
</comment>
<dbReference type="AlphaFoldDB" id="A0AAW7JUS4"/>
<dbReference type="RefSeq" id="WP_289827249.1">
    <property type="nucleotide sequence ID" value="NZ_JAUEIR010000006.1"/>
</dbReference>
<dbReference type="InterPro" id="IPR051159">
    <property type="entry name" value="Hexapeptide_acetyltransf"/>
</dbReference>
<proteinExistence type="predicted"/>
<name>A0AAW7JUS4_9ACTN</name>
<gene>
    <name evidence="1" type="ORF">QVN40_07520</name>
</gene>
<organism evidence="1 2">
    <name type="scientific">Collinsella ihumii</name>
    <dbReference type="NCBI Taxonomy" id="1720204"/>
    <lineage>
        <taxon>Bacteria</taxon>
        <taxon>Bacillati</taxon>
        <taxon>Actinomycetota</taxon>
        <taxon>Coriobacteriia</taxon>
        <taxon>Coriobacteriales</taxon>
        <taxon>Coriobacteriaceae</taxon>
        <taxon>Collinsella</taxon>
    </lineage>
</organism>